<dbReference type="Proteomes" id="UP000825008">
    <property type="component" value="Chromosome"/>
</dbReference>
<proteinExistence type="predicted"/>
<protein>
    <submittedName>
        <fullName evidence="1">Uncharacterized protein</fullName>
    </submittedName>
</protein>
<gene>
    <name evidence="1" type="ORF">K3U94_22345</name>
</gene>
<dbReference type="RefSeq" id="WP_220695065.1">
    <property type="nucleotide sequence ID" value="NZ_CP080997.1"/>
</dbReference>
<dbReference type="AlphaFoldDB" id="A0A9X7WHK4"/>
<dbReference type="EMBL" id="CP080997">
    <property type="protein sequence ID" value="QZA07614.1"/>
    <property type="molecule type" value="Genomic_DNA"/>
</dbReference>
<accession>A0A9X7WHK4</accession>
<evidence type="ECO:0000313" key="1">
    <source>
        <dbReference type="EMBL" id="QZA07614.1"/>
    </source>
</evidence>
<evidence type="ECO:0000313" key="2">
    <source>
        <dbReference type="Proteomes" id="UP000825008"/>
    </source>
</evidence>
<organism evidence="1 2">
    <name type="scientific">Mycolicibacter heraklionensis</name>
    <dbReference type="NCBI Taxonomy" id="512402"/>
    <lineage>
        <taxon>Bacteria</taxon>
        <taxon>Bacillati</taxon>
        <taxon>Actinomycetota</taxon>
        <taxon>Actinomycetes</taxon>
        <taxon>Mycobacteriales</taxon>
        <taxon>Mycobacteriaceae</taxon>
        <taxon>Mycolicibacter</taxon>
    </lineage>
</organism>
<sequence>MWTASNGHSRALVGVATAGVIAMAVGGITGDTAISAAAHHSVVPSASVVAPVELTALTSDSSLMDIIGELTGLNWIIPLLDDPDSPLFPIVIGLEALGELFVVIPLTLLVGTPLLLITEGWQGVEDTITLLGTAADGVKSLFDNLVDWYETRNWLTGELLDPGSSEAGTLSGLGDVFHTGSWDDVFTPIGFDAVPTVDGFDAGLADVGLGDLGEVFA</sequence>
<reference evidence="1" key="1">
    <citation type="submission" date="2021-08" db="EMBL/GenBank/DDBJ databases">
        <title>Whole genome sequencing of non-tuberculosis mycobacteria type-strains.</title>
        <authorList>
            <person name="Igarashi Y."/>
            <person name="Osugi A."/>
            <person name="Mitarai S."/>
        </authorList>
    </citation>
    <scope>NUCLEOTIDE SEQUENCE</scope>
    <source>
        <strain evidence="1">JCM 30995</strain>
    </source>
</reference>
<dbReference type="KEGG" id="mher:K3U94_22345"/>
<name>A0A9X7WHK4_9MYCO</name>